<dbReference type="GO" id="GO:0043022">
    <property type="term" value="F:ribosome binding"/>
    <property type="evidence" value="ECO:0007669"/>
    <property type="project" value="InterPro"/>
</dbReference>
<organism evidence="9 10">
    <name type="scientific">Methylobacterium oryzihabitans</name>
    <dbReference type="NCBI Taxonomy" id="2499852"/>
    <lineage>
        <taxon>Bacteria</taxon>
        <taxon>Pseudomonadati</taxon>
        <taxon>Pseudomonadota</taxon>
        <taxon>Alphaproteobacteria</taxon>
        <taxon>Hyphomicrobiales</taxon>
        <taxon>Methylobacteriaceae</taxon>
        <taxon>Methylobacterium</taxon>
    </lineage>
</organism>
<dbReference type="GO" id="GO:0042274">
    <property type="term" value="P:ribosomal small subunit biogenesis"/>
    <property type="evidence" value="ECO:0007669"/>
    <property type="project" value="UniProtKB-UniRule"/>
</dbReference>
<keyword evidence="4 5" id="KW-0143">Chaperone</keyword>
<dbReference type="EMBL" id="SACP01000043">
    <property type="protein sequence ID" value="RVU13738.1"/>
    <property type="molecule type" value="Genomic_DNA"/>
</dbReference>
<evidence type="ECO:0000259" key="8">
    <source>
        <dbReference type="Pfam" id="PF24986"/>
    </source>
</evidence>
<dbReference type="OrthoDB" id="9788191at2"/>
<dbReference type="GO" id="GO:0006364">
    <property type="term" value="P:rRNA processing"/>
    <property type="evidence" value="ECO:0007669"/>
    <property type="project" value="UniProtKB-UniRule"/>
</dbReference>
<name>A0A437NUZ6_9HYPH</name>
<dbReference type="Proteomes" id="UP000286997">
    <property type="component" value="Unassembled WGS sequence"/>
</dbReference>
<dbReference type="GO" id="GO:0005840">
    <property type="term" value="C:ribosome"/>
    <property type="evidence" value="ECO:0007669"/>
    <property type="project" value="InterPro"/>
</dbReference>
<dbReference type="HAMAP" id="MF_00014">
    <property type="entry name" value="Ribosome_mat_RimM"/>
    <property type="match status" value="1"/>
</dbReference>
<sequence>MARRPDAAPRRGGPRRPAGDTPAPAGGKAAPAGGPAARRDIASDPDLVLLGEFGRAHGLAGEVRVKSYTGDPEAIGRYGVLTGADGRAVEILSLRPATGIPDILIARVKGVSGRTGAESLNRLALYAPRERLGAPEDEDEFLTADLVGLAVHDRDGSRVGTVRAVPNYGGGDLLDIVSTAGASALLPFTRAFVPEVDIAGRRLTIDPPEDLFAPARPEPDTDPD</sequence>
<dbReference type="Gene3D" id="2.40.30.60">
    <property type="entry name" value="RimM"/>
    <property type="match status" value="1"/>
</dbReference>
<feature type="domain" description="RimM N-terminal" evidence="7">
    <location>
        <begin position="50"/>
        <end position="130"/>
    </location>
</feature>
<dbReference type="GO" id="GO:0005737">
    <property type="term" value="C:cytoplasm"/>
    <property type="evidence" value="ECO:0007669"/>
    <property type="project" value="UniProtKB-SubCell"/>
</dbReference>
<dbReference type="Pfam" id="PF01782">
    <property type="entry name" value="RimM"/>
    <property type="match status" value="1"/>
</dbReference>
<comment type="caution">
    <text evidence="9">The sequence shown here is derived from an EMBL/GenBank/DDBJ whole genome shotgun (WGS) entry which is preliminary data.</text>
</comment>
<evidence type="ECO:0000313" key="10">
    <source>
        <dbReference type="Proteomes" id="UP000286997"/>
    </source>
</evidence>
<dbReference type="NCBIfam" id="TIGR02273">
    <property type="entry name" value="16S_RimM"/>
    <property type="match status" value="1"/>
</dbReference>
<dbReference type="InterPro" id="IPR011033">
    <property type="entry name" value="PRC_barrel-like_sf"/>
</dbReference>
<dbReference type="PANTHER" id="PTHR33692">
    <property type="entry name" value="RIBOSOME MATURATION FACTOR RIMM"/>
    <property type="match status" value="1"/>
</dbReference>
<keyword evidence="2 5" id="KW-0690">Ribosome biogenesis</keyword>
<evidence type="ECO:0000313" key="9">
    <source>
        <dbReference type="EMBL" id="RVU13738.1"/>
    </source>
</evidence>
<evidence type="ECO:0000256" key="3">
    <source>
        <dbReference type="ARBA" id="ARBA00022552"/>
    </source>
</evidence>
<dbReference type="InterPro" id="IPR011961">
    <property type="entry name" value="RimM"/>
</dbReference>
<dbReference type="Pfam" id="PF24986">
    <property type="entry name" value="PRC_RimM"/>
    <property type="match status" value="1"/>
</dbReference>
<feature type="region of interest" description="Disordered" evidence="6">
    <location>
        <begin position="1"/>
        <end position="40"/>
    </location>
</feature>
<dbReference type="Gene3D" id="2.30.30.240">
    <property type="entry name" value="PRC-barrel domain"/>
    <property type="match status" value="1"/>
</dbReference>
<comment type="function">
    <text evidence="5">An accessory protein needed during the final step in the assembly of 30S ribosomal subunit, possibly for assembly of the head region. Essential for efficient processing of 16S rRNA. May be needed both before and after RbfA during the maturation of 16S rRNA. It has affinity for free ribosomal 30S subunits but not for 70S ribosomes.</text>
</comment>
<evidence type="ECO:0000256" key="1">
    <source>
        <dbReference type="ARBA" id="ARBA00022490"/>
    </source>
</evidence>
<keyword evidence="3 5" id="KW-0698">rRNA processing</keyword>
<comment type="subunit">
    <text evidence="5">Binds ribosomal protein uS19.</text>
</comment>
<evidence type="ECO:0000256" key="2">
    <source>
        <dbReference type="ARBA" id="ARBA00022517"/>
    </source>
</evidence>
<dbReference type="RefSeq" id="WP_127733851.1">
    <property type="nucleotide sequence ID" value="NZ_SACP01000043.1"/>
</dbReference>
<protein>
    <recommendedName>
        <fullName evidence="5">Ribosome maturation factor RimM</fullName>
    </recommendedName>
</protein>
<evidence type="ECO:0000259" key="7">
    <source>
        <dbReference type="Pfam" id="PF01782"/>
    </source>
</evidence>
<dbReference type="InterPro" id="IPR002676">
    <property type="entry name" value="RimM_N"/>
</dbReference>
<comment type="similarity">
    <text evidence="5">Belongs to the RimM family.</text>
</comment>
<gene>
    <name evidence="5 9" type="primary">rimM</name>
    <name evidence="9" type="ORF">EOE48_26325</name>
</gene>
<dbReference type="SUPFAM" id="SSF50346">
    <property type="entry name" value="PRC-barrel domain"/>
    <property type="match status" value="1"/>
</dbReference>
<feature type="domain" description="Ribosome maturation factor RimM PRC barrel" evidence="8">
    <location>
        <begin position="145"/>
        <end position="211"/>
    </location>
</feature>
<evidence type="ECO:0000256" key="6">
    <source>
        <dbReference type="SAM" id="MobiDB-lite"/>
    </source>
</evidence>
<feature type="compositionally biased region" description="Low complexity" evidence="6">
    <location>
        <begin position="15"/>
        <end position="36"/>
    </location>
</feature>
<evidence type="ECO:0000256" key="5">
    <source>
        <dbReference type="HAMAP-Rule" id="MF_00014"/>
    </source>
</evidence>
<accession>A0A437NUZ6</accession>
<dbReference type="SUPFAM" id="SSF50447">
    <property type="entry name" value="Translation proteins"/>
    <property type="match status" value="1"/>
</dbReference>
<comment type="subcellular location">
    <subcellularLocation>
        <location evidence="5">Cytoplasm</location>
    </subcellularLocation>
</comment>
<reference evidence="9 10" key="1">
    <citation type="submission" date="2019-01" db="EMBL/GenBank/DDBJ databases">
        <authorList>
            <person name="Chen W.-M."/>
        </authorList>
    </citation>
    <scope>NUCLEOTIDE SEQUENCE [LARGE SCALE GENOMIC DNA]</scope>
    <source>
        <strain evidence="9 10">TER-1</strain>
    </source>
</reference>
<dbReference type="AlphaFoldDB" id="A0A437NUZ6"/>
<dbReference type="InterPro" id="IPR036976">
    <property type="entry name" value="RimM_N_sf"/>
</dbReference>
<dbReference type="InterPro" id="IPR056792">
    <property type="entry name" value="PRC_RimM"/>
</dbReference>
<keyword evidence="10" id="KW-1185">Reference proteome</keyword>
<proteinExistence type="inferred from homology"/>
<comment type="domain">
    <text evidence="5">The PRC barrel domain binds ribosomal protein uS19.</text>
</comment>
<dbReference type="InterPro" id="IPR009000">
    <property type="entry name" value="Transl_B-barrel_sf"/>
</dbReference>
<evidence type="ECO:0000256" key="4">
    <source>
        <dbReference type="ARBA" id="ARBA00023186"/>
    </source>
</evidence>
<dbReference type="PANTHER" id="PTHR33692:SF1">
    <property type="entry name" value="RIBOSOME MATURATION FACTOR RIMM"/>
    <property type="match status" value="1"/>
</dbReference>
<keyword evidence="1 5" id="KW-0963">Cytoplasm</keyword>